<comment type="subcellular location">
    <subcellularLocation>
        <location evidence="2">Cell membrane</location>
        <topology evidence="2">Multi-pass membrane protein</topology>
    </subcellularLocation>
</comment>
<dbReference type="EMBL" id="BAAADE010000009">
    <property type="protein sequence ID" value="GAA0612107.1"/>
    <property type="molecule type" value="Genomic_DNA"/>
</dbReference>
<keyword evidence="5" id="KW-1185">Reference proteome</keyword>
<accession>A0ABN1GIA4</accession>
<dbReference type="PANTHER" id="PTHR34295:SF1">
    <property type="entry name" value="BIOTIN TRANSPORTER BIOY"/>
    <property type="match status" value="1"/>
</dbReference>
<feature type="transmembrane region" description="Helical" evidence="3">
    <location>
        <begin position="18"/>
        <end position="36"/>
    </location>
</feature>
<dbReference type="RefSeq" id="WP_343807168.1">
    <property type="nucleotide sequence ID" value="NZ_BAAADE010000009.1"/>
</dbReference>
<feature type="transmembrane region" description="Helical" evidence="3">
    <location>
        <begin position="156"/>
        <end position="177"/>
    </location>
</feature>
<dbReference type="Pfam" id="PF02632">
    <property type="entry name" value="BioY"/>
    <property type="match status" value="1"/>
</dbReference>
<evidence type="ECO:0000256" key="2">
    <source>
        <dbReference type="PIRNR" id="PIRNR016661"/>
    </source>
</evidence>
<sequence>MLVTAKQSLAPSTLVKKFGLVLCAATLITIAAKVQIPFWPVPMTLHTLAVLTLSVALGPRLGFAAMATYLAAGLSGLPVFSGSPERGIGFAYAMGPTGGYLIGYLLASWLTPTLAASGNLLRTGAAMLIGLAVTYICGLLWLTAFVPASNLVATGLTPFLFGDLVKVALSVALICGWQSFAKGRNP</sequence>
<feature type="transmembrane region" description="Helical" evidence="3">
    <location>
        <begin position="123"/>
        <end position="144"/>
    </location>
</feature>
<dbReference type="PIRSF" id="PIRSF016661">
    <property type="entry name" value="BioY"/>
    <property type="match status" value="1"/>
</dbReference>
<name>A0ABN1GIA4_9HYPH</name>
<evidence type="ECO:0000256" key="3">
    <source>
        <dbReference type="SAM" id="Phobius"/>
    </source>
</evidence>
<keyword evidence="2" id="KW-1003">Cell membrane</keyword>
<keyword evidence="2 3" id="KW-0472">Membrane</keyword>
<keyword evidence="2" id="KW-0813">Transport</keyword>
<keyword evidence="3" id="KW-1133">Transmembrane helix</keyword>
<reference evidence="4 5" key="1">
    <citation type="journal article" date="2019" name="Int. J. Syst. Evol. Microbiol.">
        <title>The Global Catalogue of Microorganisms (GCM) 10K type strain sequencing project: providing services to taxonomists for standard genome sequencing and annotation.</title>
        <authorList>
            <consortium name="The Broad Institute Genomics Platform"/>
            <consortium name="The Broad Institute Genome Sequencing Center for Infectious Disease"/>
            <person name="Wu L."/>
            <person name="Ma J."/>
        </authorList>
    </citation>
    <scope>NUCLEOTIDE SEQUENCE [LARGE SCALE GENOMIC DNA]</scope>
    <source>
        <strain evidence="4 5">JCM 15115</strain>
    </source>
</reference>
<protein>
    <recommendedName>
        <fullName evidence="2">Biotin transporter</fullName>
    </recommendedName>
</protein>
<feature type="transmembrane region" description="Helical" evidence="3">
    <location>
        <begin position="90"/>
        <end position="111"/>
    </location>
</feature>
<dbReference type="InterPro" id="IPR003784">
    <property type="entry name" value="BioY"/>
</dbReference>
<comment type="caution">
    <text evidence="4">The sequence shown here is derived from an EMBL/GenBank/DDBJ whole genome shotgun (WGS) entry which is preliminary data.</text>
</comment>
<proteinExistence type="inferred from homology"/>
<dbReference type="Gene3D" id="1.10.1760.20">
    <property type="match status" value="1"/>
</dbReference>
<dbReference type="PANTHER" id="PTHR34295">
    <property type="entry name" value="BIOTIN TRANSPORTER BIOY"/>
    <property type="match status" value="1"/>
</dbReference>
<evidence type="ECO:0000313" key="5">
    <source>
        <dbReference type="Proteomes" id="UP001424441"/>
    </source>
</evidence>
<evidence type="ECO:0000313" key="4">
    <source>
        <dbReference type="EMBL" id="GAA0612107.1"/>
    </source>
</evidence>
<organism evidence="4 5">
    <name type="scientific">Paenochrobactrum glaciei</name>
    <dbReference type="NCBI Taxonomy" id="486407"/>
    <lineage>
        <taxon>Bacteria</taxon>
        <taxon>Pseudomonadati</taxon>
        <taxon>Pseudomonadota</taxon>
        <taxon>Alphaproteobacteria</taxon>
        <taxon>Hyphomicrobiales</taxon>
        <taxon>Brucellaceae</taxon>
        <taxon>Paenochrobactrum</taxon>
    </lineage>
</organism>
<evidence type="ECO:0000256" key="1">
    <source>
        <dbReference type="ARBA" id="ARBA00010692"/>
    </source>
</evidence>
<keyword evidence="3" id="KW-0812">Transmembrane</keyword>
<comment type="similarity">
    <text evidence="1 2">Belongs to the BioY family.</text>
</comment>
<gene>
    <name evidence="4" type="ORF">GCM10008943_29480</name>
</gene>
<dbReference type="Proteomes" id="UP001424441">
    <property type="component" value="Unassembled WGS sequence"/>
</dbReference>